<dbReference type="Proteomes" id="UP001596977">
    <property type="component" value="Unassembled WGS sequence"/>
</dbReference>
<evidence type="ECO:0000313" key="3">
    <source>
        <dbReference type="Proteomes" id="UP001596977"/>
    </source>
</evidence>
<proteinExistence type="predicted"/>
<reference evidence="3" key="1">
    <citation type="journal article" date="2019" name="Int. J. Syst. Evol. Microbiol.">
        <title>The Global Catalogue of Microorganisms (GCM) 10K type strain sequencing project: providing services to taxonomists for standard genome sequencing and annotation.</title>
        <authorList>
            <consortium name="The Broad Institute Genomics Platform"/>
            <consortium name="The Broad Institute Genome Sequencing Center for Infectious Disease"/>
            <person name="Wu L."/>
            <person name="Ma J."/>
        </authorList>
    </citation>
    <scope>NUCLEOTIDE SEQUENCE [LARGE SCALE GENOMIC DNA]</scope>
    <source>
        <strain evidence="3">CCUG 62982</strain>
    </source>
</reference>
<accession>A0ABW3H0H1</accession>
<protein>
    <submittedName>
        <fullName evidence="2">Head GIN domain-containing protein</fullName>
    </submittedName>
</protein>
<feature type="domain" description="Putative auto-transporter adhesin head GIN" evidence="1">
    <location>
        <begin position="42"/>
        <end position="222"/>
    </location>
</feature>
<organism evidence="2 3">
    <name type="scientific">Sphingomonas canadensis</name>
    <dbReference type="NCBI Taxonomy" id="1219257"/>
    <lineage>
        <taxon>Bacteria</taxon>
        <taxon>Pseudomonadati</taxon>
        <taxon>Pseudomonadota</taxon>
        <taxon>Alphaproteobacteria</taxon>
        <taxon>Sphingomonadales</taxon>
        <taxon>Sphingomonadaceae</taxon>
        <taxon>Sphingomonas</taxon>
    </lineage>
</organism>
<dbReference type="RefSeq" id="WP_264942777.1">
    <property type="nucleotide sequence ID" value="NZ_JAPDRA010000001.1"/>
</dbReference>
<dbReference type="EMBL" id="JBHTJG010000001">
    <property type="protein sequence ID" value="MFD0944948.1"/>
    <property type="molecule type" value="Genomic_DNA"/>
</dbReference>
<dbReference type="Pfam" id="PF10988">
    <property type="entry name" value="DUF2807"/>
    <property type="match status" value="1"/>
</dbReference>
<keyword evidence="3" id="KW-1185">Reference proteome</keyword>
<comment type="caution">
    <text evidence="2">The sequence shown here is derived from an EMBL/GenBank/DDBJ whole genome shotgun (WGS) entry which is preliminary data.</text>
</comment>
<gene>
    <name evidence="2" type="ORF">ACFQ1E_01200</name>
</gene>
<sequence length="238" mass="23611">MRALLLLAVLPLAACQSNWEREGKAAAASGSGATREFAADGFTSVLLSGSDDVDVRIADKFSVRAEGDSKLLDQLDIRVVNGELRVSRKPQSGWFQHDRGAKIHVTLPRLTAASLGGSGNLTVERAEGDFSGSVSGSGDLSVGALAGGNANLSIAGSGSLKVAGTANQLEASITGSGDIDAQGLTAASAAISLAGSGDLKGVVKGGASISIVGSGDVELTGGARCAINTVGSGKARCS</sequence>
<evidence type="ECO:0000259" key="1">
    <source>
        <dbReference type="Pfam" id="PF10988"/>
    </source>
</evidence>
<evidence type="ECO:0000313" key="2">
    <source>
        <dbReference type="EMBL" id="MFD0944948.1"/>
    </source>
</evidence>
<dbReference type="Gene3D" id="2.160.20.120">
    <property type="match status" value="1"/>
</dbReference>
<name>A0ABW3H0H1_9SPHN</name>
<dbReference type="InterPro" id="IPR021255">
    <property type="entry name" value="DUF2807"/>
</dbReference>